<dbReference type="InterPro" id="IPR051975">
    <property type="entry name" value="mtLSU_mL45"/>
</dbReference>
<evidence type="ECO:0000256" key="3">
    <source>
        <dbReference type="ARBA" id="ARBA00023128"/>
    </source>
</evidence>
<name>A0A1Z5TSQ1_HORWE</name>
<dbReference type="Proteomes" id="UP000194280">
    <property type="component" value="Unassembled WGS sequence"/>
</dbReference>
<reference evidence="5 6" key="1">
    <citation type="submission" date="2017-01" db="EMBL/GenBank/DDBJ databases">
        <title>The recent genome duplication of the halophilic yeast Hortaea werneckii: insights from long-read sequencing.</title>
        <authorList>
            <person name="Sinha S."/>
            <person name="Flibotte S."/>
            <person name="Neira M."/>
            <person name="Lenassi M."/>
            <person name="Gostincar C."/>
            <person name="Stajich J.E."/>
            <person name="Nislow C.E."/>
        </authorList>
    </citation>
    <scope>NUCLEOTIDE SEQUENCE [LARGE SCALE GENOMIC DNA]</scope>
    <source>
        <strain evidence="5 6">EXF-2000</strain>
    </source>
</reference>
<evidence type="ECO:0000313" key="5">
    <source>
        <dbReference type="EMBL" id="OTA39044.1"/>
    </source>
</evidence>
<comment type="caution">
    <text evidence="5">The sequence shown here is derived from an EMBL/GenBank/DDBJ whole genome shotgun (WGS) entry which is preliminary data.</text>
</comment>
<accession>A0A1Z5TSQ1</accession>
<sequence>MSRSLGNPFAKLQVCERQAAQRCAPQLRPRRRHDDLPNRRYQPSQSRPFSSSQPWRASQMGKAIAPSMRKQSQPSLASSRQQQLQQAFRSGNIPNEMGLLPQTFIMPRRKNRPSWFTNFGDRKKMEWTRLRTRITELGSLFVFRFVAVRPRPRLQLLTIPGFARDLHKSMYEHFAAGNLTPMESQICEGMLGSLRSRIAQRNPNTGLKWTLHKYLSRPKLASYRAAIFPEQKGEKNTERNGIIQAVVRIHSLQSLQHIKRVSTRDANQKLVVREVPVDSQGRELEALKEDAIPANAKDAVEYVVIQKVIRKGKESRWMIWGTTEETTMSKIKQDQNKSQQDLLGKSAA</sequence>
<dbReference type="Gene3D" id="3.10.450.240">
    <property type="match status" value="1"/>
</dbReference>
<evidence type="ECO:0008006" key="7">
    <source>
        <dbReference type="Google" id="ProtNLM"/>
    </source>
</evidence>
<proteinExistence type="predicted"/>
<organism evidence="5 6">
    <name type="scientific">Hortaea werneckii EXF-2000</name>
    <dbReference type="NCBI Taxonomy" id="1157616"/>
    <lineage>
        <taxon>Eukaryota</taxon>
        <taxon>Fungi</taxon>
        <taxon>Dikarya</taxon>
        <taxon>Ascomycota</taxon>
        <taxon>Pezizomycotina</taxon>
        <taxon>Dothideomycetes</taxon>
        <taxon>Dothideomycetidae</taxon>
        <taxon>Mycosphaerellales</taxon>
        <taxon>Teratosphaeriaceae</taxon>
        <taxon>Hortaea</taxon>
    </lineage>
</organism>
<dbReference type="PANTHER" id="PTHR28554">
    <property type="entry name" value="39S RIBOSOMAL PROTEIN L45, MITOCHONDRIAL"/>
    <property type="match status" value="1"/>
</dbReference>
<dbReference type="GO" id="GO:0005743">
    <property type="term" value="C:mitochondrial inner membrane"/>
    <property type="evidence" value="ECO:0007669"/>
    <property type="project" value="InterPro"/>
</dbReference>
<keyword evidence="2" id="KW-0809">Transit peptide</keyword>
<dbReference type="InParanoid" id="A0A1Z5TSQ1"/>
<dbReference type="Pfam" id="PF07961">
    <property type="entry name" value="MBA1"/>
    <property type="match status" value="1"/>
</dbReference>
<evidence type="ECO:0000256" key="1">
    <source>
        <dbReference type="ARBA" id="ARBA00004173"/>
    </source>
</evidence>
<feature type="region of interest" description="Disordered" evidence="4">
    <location>
        <begin position="18"/>
        <end position="88"/>
    </location>
</feature>
<dbReference type="AlphaFoldDB" id="A0A1Z5TSQ1"/>
<dbReference type="PANTHER" id="PTHR28554:SF1">
    <property type="entry name" value="LARGE RIBOSOMAL SUBUNIT PROTEIN ML45"/>
    <property type="match status" value="1"/>
</dbReference>
<dbReference type="OrthoDB" id="19619at2759"/>
<dbReference type="EMBL" id="MUNK01000006">
    <property type="protein sequence ID" value="OTA39044.1"/>
    <property type="molecule type" value="Genomic_DNA"/>
</dbReference>
<evidence type="ECO:0000256" key="2">
    <source>
        <dbReference type="ARBA" id="ARBA00022946"/>
    </source>
</evidence>
<feature type="compositionally biased region" description="Low complexity" evidence="4">
    <location>
        <begin position="71"/>
        <end position="88"/>
    </location>
</feature>
<protein>
    <recommendedName>
        <fullName evidence="7">Tim44-like domain-containing protein</fullName>
    </recommendedName>
</protein>
<keyword evidence="3" id="KW-0496">Mitochondrion</keyword>
<dbReference type="GO" id="GO:0032979">
    <property type="term" value="P:protein insertion into mitochondrial inner membrane from matrix"/>
    <property type="evidence" value="ECO:0007669"/>
    <property type="project" value="InterPro"/>
</dbReference>
<feature type="compositionally biased region" description="Low complexity" evidence="4">
    <location>
        <begin position="39"/>
        <end position="54"/>
    </location>
</feature>
<evidence type="ECO:0000313" key="6">
    <source>
        <dbReference type="Proteomes" id="UP000194280"/>
    </source>
</evidence>
<gene>
    <name evidence="5" type="ORF">BTJ68_01030</name>
</gene>
<dbReference type="InterPro" id="IPR024621">
    <property type="entry name" value="Mba1"/>
</dbReference>
<comment type="subcellular location">
    <subcellularLocation>
        <location evidence="1">Mitochondrion</location>
    </subcellularLocation>
</comment>
<dbReference type="VEuPathDB" id="FungiDB:BTJ68_01030"/>
<keyword evidence="6" id="KW-1185">Reference proteome</keyword>
<evidence type="ECO:0000256" key="4">
    <source>
        <dbReference type="SAM" id="MobiDB-lite"/>
    </source>
</evidence>